<dbReference type="Proteomes" id="UP000287651">
    <property type="component" value="Unassembled WGS sequence"/>
</dbReference>
<reference evidence="2 3" key="1">
    <citation type="journal article" date="2014" name="Agronomy (Basel)">
        <title>A Draft Genome Sequence for Ensete ventricosum, the Drought-Tolerant Tree Against Hunger.</title>
        <authorList>
            <person name="Harrison J."/>
            <person name="Moore K.A."/>
            <person name="Paszkiewicz K."/>
            <person name="Jones T."/>
            <person name="Grant M."/>
            <person name="Ambacheew D."/>
            <person name="Muzemil S."/>
            <person name="Studholme D.J."/>
        </authorList>
    </citation>
    <scope>NUCLEOTIDE SEQUENCE [LARGE SCALE GENOMIC DNA]</scope>
</reference>
<name>A0A427AGC8_ENSVE</name>
<feature type="region of interest" description="Disordered" evidence="1">
    <location>
        <begin position="19"/>
        <end position="44"/>
    </location>
</feature>
<evidence type="ECO:0000313" key="2">
    <source>
        <dbReference type="EMBL" id="RRT75288.1"/>
    </source>
</evidence>
<accession>A0A427AGC8</accession>
<gene>
    <name evidence="2" type="ORF">B296_00003330</name>
</gene>
<dbReference type="AlphaFoldDB" id="A0A427AGC8"/>
<organism evidence="2 3">
    <name type="scientific">Ensete ventricosum</name>
    <name type="common">Abyssinian banana</name>
    <name type="synonym">Musa ensete</name>
    <dbReference type="NCBI Taxonomy" id="4639"/>
    <lineage>
        <taxon>Eukaryota</taxon>
        <taxon>Viridiplantae</taxon>
        <taxon>Streptophyta</taxon>
        <taxon>Embryophyta</taxon>
        <taxon>Tracheophyta</taxon>
        <taxon>Spermatophyta</taxon>
        <taxon>Magnoliopsida</taxon>
        <taxon>Liliopsida</taxon>
        <taxon>Zingiberales</taxon>
        <taxon>Musaceae</taxon>
        <taxon>Ensete</taxon>
    </lineage>
</organism>
<evidence type="ECO:0000313" key="3">
    <source>
        <dbReference type="Proteomes" id="UP000287651"/>
    </source>
</evidence>
<sequence length="76" mass="8006">MIWTSGAYLGILGHRKRLAVESGGRKKQGGRKGEGGGGGGGKEWFRSAAGFFPPLRSPFPSPPFSCVSVMTRNGQP</sequence>
<proteinExistence type="predicted"/>
<evidence type="ECO:0000256" key="1">
    <source>
        <dbReference type="SAM" id="MobiDB-lite"/>
    </source>
</evidence>
<dbReference type="EMBL" id="AMZH03002530">
    <property type="protein sequence ID" value="RRT75288.1"/>
    <property type="molecule type" value="Genomic_DNA"/>
</dbReference>
<comment type="caution">
    <text evidence="2">The sequence shown here is derived from an EMBL/GenBank/DDBJ whole genome shotgun (WGS) entry which is preliminary data.</text>
</comment>
<protein>
    <submittedName>
        <fullName evidence="2">Uncharacterized protein</fullName>
    </submittedName>
</protein>
<feature type="region of interest" description="Disordered" evidence="1">
    <location>
        <begin position="56"/>
        <end position="76"/>
    </location>
</feature>